<evidence type="ECO:0000256" key="2">
    <source>
        <dbReference type="ARBA" id="ARBA00007163"/>
    </source>
</evidence>
<name>A0A1Y2E8F8_9FUNG</name>
<evidence type="ECO:0000256" key="8">
    <source>
        <dbReference type="SAM" id="Coils"/>
    </source>
</evidence>
<feature type="region of interest" description="Disordered" evidence="9">
    <location>
        <begin position="960"/>
        <end position="1017"/>
    </location>
</feature>
<keyword evidence="4" id="KW-0238">DNA-binding</keyword>
<dbReference type="AlphaFoldDB" id="A0A1Y2E8F8"/>
<dbReference type="PANTHER" id="PTHR46714:SF6">
    <property type="entry name" value="TRANSCRIPTIONAL ACTIVATOR HAC1"/>
    <property type="match status" value="1"/>
</dbReference>
<feature type="coiled-coil region" evidence="8">
    <location>
        <begin position="569"/>
        <end position="624"/>
    </location>
</feature>
<dbReference type="OrthoDB" id="674948at2759"/>
<feature type="compositionally biased region" description="Polar residues" evidence="9">
    <location>
        <begin position="960"/>
        <end position="971"/>
    </location>
</feature>
<feature type="region of interest" description="Disordered" evidence="9">
    <location>
        <begin position="408"/>
        <end position="438"/>
    </location>
</feature>
<dbReference type="GO" id="GO:0005634">
    <property type="term" value="C:nucleus"/>
    <property type="evidence" value="ECO:0007669"/>
    <property type="project" value="UniProtKB-SubCell"/>
</dbReference>
<feature type="region of interest" description="Disordered" evidence="9">
    <location>
        <begin position="521"/>
        <end position="545"/>
    </location>
</feature>
<dbReference type="GO" id="GO:0045944">
    <property type="term" value="P:positive regulation of transcription by RNA polymerase II"/>
    <property type="evidence" value="ECO:0007669"/>
    <property type="project" value="InterPro"/>
</dbReference>
<sequence>MTESINENDLMSYINEELIGNNAEKEELNDEIYSKYVKTENFDKNSIGLTEKNKLDLAQAALLSSLTNNVYNQTFPLSPPQDDVNSSNNEIYLNSQNIPSNNLNSPSMELEALSPSSMGSEVNDITTEEQNLMNLTQLYQNNSLISSDNLIDPGLLSQLSTNSDFLNNNALLNAMCTGENNKSQLFPQVLPNSNVAVSSAYINDALNPLSDVNISIPTNNNIPVTLNTGMSLPTITVPSNMKFTVPSNDLNLNNDMTTDTTDIDLTALQSLSSLAMNGPLVVDNSNPTPSSLMDTISSIATSTTTTAANKTSIPSVVTNATTGSTMSSSSVSSATAKASNSSLSETLDLASLKSSVSETLQLTKKLSQNNSLDTTSTIKEEKPNIIDVTDILKSDVAASCLNLLKGSKGKPGRKKKCLQASSDSNNSSTSNTNSISSSSIDNKFPYLNLLNKGTEGTSINANTNIKTLQANSVKFPIIKPKIGPASTNDSHTPILPIAPATTKSNSISCFNGPLLAKSPSAKPSILPTPILPNGSTDKSNNNNNNKVKTAYQKRQERLLKNREAAHLSRKRKREQLHMLETHAQELIAENQTLKLKVIELEQLNEKLLKENELLKTNLKEKENKGINDLSVKIKKEITDIPEMTEINTNALSNDIYNLYIKSEVNTNSCNTSSTQNKSSTKGKEIGIVFMVILFSFSIFTFPLSIFTGKSNNDNSHSLISSFMNRFNDFSLASISSDNAGKILSGGYEKEKPFLLDSGSYEFTGTEGNHGELEIRSMDRKRNGKSRKIKNTNSNDKSKRKHNTTHRNIKKNYEYTSYNEISSLMSVFHPKNVNLDDDSLKQMTLLQHWIVEGFCSIHENHTYAKDPSNVKDIIKIYNDDNKNEGSTDLTVKKNVHEYYDSSKTFAKDIPWNMKQFIKFYPDTTYFYSPKLVQLFPLSVNDILEPSIPIINRLQPNDTAEVQETNNNKETNVSPSSRYSSSTYSNKKSNESEMEENIHRNNHSASKSESQDDDNVYHLPFTNKPKMAIITNIESDDIDEESNSYLMIDFEIKGARLIENE</sequence>
<dbReference type="InterPro" id="IPR044280">
    <property type="entry name" value="Hac1/HY5"/>
</dbReference>
<protein>
    <recommendedName>
        <fullName evidence="10">BZIP domain-containing protein</fullName>
    </recommendedName>
</protein>
<comment type="caution">
    <text evidence="11">The sequence shown here is derived from an EMBL/GenBank/DDBJ whole genome shotgun (WGS) entry which is preliminary data.</text>
</comment>
<evidence type="ECO:0000256" key="4">
    <source>
        <dbReference type="ARBA" id="ARBA00023125"/>
    </source>
</evidence>
<comment type="similarity">
    <text evidence="2">Belongs to the bZIP family.</text>
</comment>
<dbReference type="CDD" id="cd14686">
    <property type="entry name" value="bZIP"/>
    <property type="match status" value="1"/>
</dbReference>
<dbReference type="SUPFAM" id="SSF57959">
    <property type="entry name" value="Leucine zipper domain"/>
    <property type="match status" value="1"/>
</dbReference>
<dbReference type="Pfam" id="PF00170">
    <property type="entry name" value="bZIP_1"/>
    <property type="match status" value="1"/>
</dbReference>
<keyword evidence="5" id="KW-0804">Transcription</keyword>
<dbReference type="GO" id="GO:0006986">
    <property type="term" value="P:response to unfolded protein"/>
    <property type="evidence" value="ECO:0007669"/>
    <property type="project" value="UniProtKB-KW"/>
</dbReference>
<dbReference type="SMART" id="SM00338">
    <property type="entry name" value="BRLZ"/>
    <property type="match status" value="1"/>
</dbReference>
<comment type="subcellular location">
    <subcellularLocation>
        <location evidence="1">Nucleus</location>
    </subcellularLocation>
</comment>
<evidence type="ECO:0000256" key="9">
    <source>
        <dbReference type="SAM" id="MobiDB-lite"/>
    </source>
</evidence>
<reference evidence="11 12" key="1">
    <citation type="submission" date="2016-08" db="EMBL/GenBank/DDBJ databases">
        <title>A Parts List for Fungal Cellulosomes Revealed by Comparative Genomics.</title>
        <authorList>
            <consortium name="DOE Joint Genome Institute"/>
            <person name="Haitjema C.H."/>
            <person name="Gilmore S.P."/>
            <person name="Henske J.K."/>
            <person name="Solomon K.V."/>
            <person name="De Groot R."/>
            <person name="Kuo A."/>
            <person name="Mondo S.J."/>
            <person name="Salamov A.A."/>
            <person name="Labutti K."/>
            <person name="Zhao Z."/>
            <person name="Chiniquy J."/>
            <person name="Barry K."/>
            <person name="Brewer H.M."/>
            <person name="Purvine S.O."/>
            <person name="Wright A.T."/>
            <person name="Boxma B."/>
            <person name="Van Alen T."/>
            <person name="Hackstein J.H."/>
            <person name="Baker S.E."/>
            <person name="Grigoriev I.V."/>
            <person name="O'Malley M.A."/>
        </authorList>
    </citation>
    <scope>NUCLEOTIDE SEQUENCE [LARGE SCALE GENOMIC DNA]</scope>
    <source>
        <strain evidence="11 12">G1</strain>
    </source>
</reference>
<dbReference type="EMBL" id="MCOG01000048">
    <property type="protein sequence ID" value="ORY67853.1"/>
    <property type="molecule type" value="Genomic_DNA"/>
</dbReference>
<evidence type="ECO:0000259" key="10">
    <source>
        <dbReference type="PROSITE" id="PS50217"/>
    </source>
</evidence>
<evidence type="ECO:0000256" key="3">
    <source>
        <dbReference type="ARBA" id="ARBA00023015"/>
    </source>
</evidence>
<dbReference type="GO" id="GO:0000981">
    <property type="term" value="F:DNA-binding transcription factor activity, RNA polymerase II-specific"/>
    <property type="evidence" value="ECO:0007669"/>
    <property type="project" value="InterPro"/>
</dbReference>
<evidence type="ECO:0000256" key="1">
    <source>
        <dbReference type="ARBA" id="ARBA00004123"/>
    </source>
</evidence>
<feature type="compositionally biased region" description="Low complexity" evidence="9">
    <location>
        <begin position="972"/>
        <end position="985"/>
    </location>
</feature>
<dbReference type="PANTHER" id="PTHR46714">
    <property type="entry name" value="TRANSCRIPTIONAL ACTIVATOR HAC1"/>
    <property type="match status" value="1"/>
</dbReference>
<evidence type="ECO:0000313" key="12">
    <source>
        <dbReference type="Proteomes" id="UP000193920"/>
    </source>
</evidence>
<dbReference type="InterPro" id="IPR046347">
    <property type="entry name" value="bZIP_sf"/>
</dbReference>
<evidence type="ECO:0000313" key="11">
    <source>
        <dbReference type="EMBL" id="ORY67853.1"/>
    </source>
</evidence>
<dbReference type="Gene3D" id="1.20.5.170">
    <property type="match status" value="1"/>
</dbReference>
<keyword evidence="3" id="KW-0805">Transcription regulation</keyword>
<feature type="compositionally biased region" description="Basic and acidic residues" evidence="9">
    <location>
        <begin position="986"/>
        <end position="997"/>
    </location>
</feature>
<dbReference type="PROSITE" id="PS50217">
    <property type="entry name" value="BZIP"/>
    <property type="match status" value="1"/>
</dbReference>
<keyword evidence="8" id="KW-0175">Coiled coil</keyword>
<keyword evidence="6" id="KW-0834">Unfolded protein response</keyword>
<dbReference type="InterPro" id="IPR004827">
    <property type="entry name" value="bZIP"/>
</dbReference>
<proteinExistence type="inferred from homology"/>
<dbReference type="Proteomes" id="UP000193920">
    <property type="component" value="Unassembled WGS sequence"/>
</dbReference>
<evidence type="ECO:0000256" key="7">
    <source>
        <dbReference type="ARBA" id="ARBA00023242"/>
    </source>
</evidence>
<keyword evidence="12" id="KW-1185">Reference proteome</keyword>
<evidence type="ECO:0000256" key="6">
    <source>
        <dbReference type="ARBA" id="ARBA00023230"/>
    </source>
</evidence>
<feature type="compositionally biased region" description="Basic residues" evidence="9">
    <location>
        <begin position="797"/>
        <end position="806"/>
    </location>
</feature>
<accession>A0A1Y2E8F8</accession>
<keyword evidence="7" id="KW-0539">Nucleus</keyword>
<feature type="compositionally biased region" description="Basic residues" evidence="9">
    <location>
        <begin position="408"/>
        <end position="417"/>
    </location>
</feature>
<organism evidence="11 12">
    <name type="scientific">Neocallimastix californiae</name>
    <dbReference type="NCBI Taxonomy" id="1754190"/>
    <lineage>
        <taxon>Eukaryota</taxon>
        <taxon>Fungi</taxon>
        <taxon>Fungi incertae sedis</taxon>
        <taxon>Chytridiomycota</taxon>
        <taxon>Chytridiomycota incertae sedis</taxon>
        <taxon>Neocallimastigomycetes</taxon>
        <taxon>Neocallimastigales</taxon>
        <taxon>Neocallimastigaceae</taxon>
        <taxon>Neocallimastix</taxon>
    </lineage>
</organism>
<evidence type="ECO:0000256" key="5">
    <source>
        <dbReference type="ARBA" id="ARBA00023163"/>
    </source>
</evidence>
<feature type="region of interest" description="Disordered" evidence="9">
    <location>
        <begin position="776"/>
        <end position="806"/>
    </location>
</feature>
<dbReference type="GO" id="GO:0003677">
    <property type="term" value="F:DNA binding"/>
    <property type="evidence" value="ECO:0007669"/>
    <property type="project" value="UniProtKB-KW"/>
</dbReference>
<dbReference type="STRING" id="1754190.A0A1Y2E8F8"/>
<gene>
    <name evidence="11" type="ORF">LY90DRAFT_667700</name>
</gene>
<feature type="domain" description="BZIP" evidence="10">
    <location>
        <begin position="551"/>
        <end position="614"/>
    </location>
</feature>
<feature type="compositionally biased region" description="Low complexity" evidence="9">
    <location>
        <begin position="421"/>
        <end position="438"/>
    </location>
</feature>